<dbReference type="PANTHER" id="PTHR36152">
    <property type="entry name" value="CYTOPLASMIC PROTEIN-RELATED"/>
    <property type="match status" value="1"/>
</dbReference>
<evidence type="ECO:0000313" key="2">
    <source>
        <dbReference type="Proteomes" id="UP001216253"/>
    </source>
</evidence>
<reference evidence="1 2" key="1">
    <citation type="submission" date="2023-03" db="EMBL/GenBank/DDBJ databases">
        <title>NovoSphingobium album sp. nov. isolated from polycyclic aromatic hydrocarbons- and heavy-metal polluted soil.</title>
        <authorList>
            <person name="Liu Z."/>
            <person name="Wang K."/>
        </authorList>
    </citation>
    <scope>NUCLEOTIDE SEQUENCE [LARGE SCALE GENOMIC DNA]</scope>
    <source>
        <strain evidence="1 2">H3SJ31-1</strain>
    </source>
</reference>
<organism evidence="1 2">
    <name type="scientific">Novosphingobium album</name>
    <name type="common">ex Liu et al. 2023</name>
    <dbReference type="NCBI Taxonomy" id="3031130"/>
    <lineage>
        <taxon>Bacteria</taxon>
        <taxon>Pseudomonadati</taxon>
        <taxon>Pseudomonadota</taxon>
        <taxon>Alphaproteobacteria</taxon>
        <taxon>Sphingomonadales</taxon>
        <taxon>Sphingomonadaceae</taxon>
        <taxon>Novosphingobium</taxon>
    </lineage>
</organism>
<gene>
    <name evidence="1" type="ORF">PYV00_18555</name>
</gene>
<accession>A0ABT5WV08</accession>
<dbReference type="InterPro" id="IPR036624">
    <property type="entry name" value="Hcp1-lik_sf"/>
</dbReference>
<dbReference type="Proteomes" id="UP001216253">
    <property type="component" value="Unassembled WGS sequence"/>
</dbReference>
<dbReference type="InterPro" id="IPR008514">
    <property type="entry name" value="T6SS_Hcp"/>
</dbReference>
<sequence length="163" mass="17239">MASVDYFLKIDGIDGESADDKHKNEIDVLSWSWGATNEGSMAFGGGGGAGKVSMQDFHFTMRVNKASPKLMLACANGEHIANAVLTCRKAGGQQQEFQKVTFTDILVSSYQAGGSGGGDDVLPVDQISLNFAKIEIEYKPQAADGSLGAAIKTGYDLKANKKV</sequence>
<protein>
    <submittedName>
        <fullName evidence="1">Type VI secretion system tube protein Hcp</fullName>
    </submittedName>
</protein>
<dbReference type="SUPFAM" id="SSF141452">
    <property type="entry name" value="Hcp1-like"/>
    <property type="match status" value="1"/>
</dbReference>
<dbReference type="Gene3D" id="2.30.110.20">
    <property type="entry name" value="Hcp1-like"/>
    <property type="match status" value="1"/>
</dbReference>
<dbReference type="Pfam" id="PF05638">
    <property type="entry name" value="T6SS_HCP"/>
    <property type="match status" value="1"/>
</dbReference>
<evidence type="ECO:0000313" key="1">
    <source>
        <dbReference type="EMBL" id="MDE8653702.1"/>
    </source>
</evidence>
<dbReference type="RefSeq" id="WP_275229786.1">
    <property type="nucleotide sequence ID" value="NZ_JARESE010000062.1"/>
</dbReference>
<dbReference type="EMBL" id="JARESE010000062">
    <property type="protein sequence ID" value="MDE8653702.1"/>
    <property type="molecule type" value="Genomic_DNA"/>
</dbReference>
<keyword evidence="2" id="KW-1185">Reference proteome</keyword>
<dbReference type="InterPro" id="IPR053165">
    <property type="entry name" value="HSI-I_assembly_Hcp1"/>
</dbReference>
<comment type="caution">
    <text evidence="1">The sequence shown here is derived from an EMBL/GenBank/DDBJ whole genome shotgun (WGS) entry which is preliminary data.</text>
</comment>
<proteinExistence type="predicted"/>
<dbReference type="PANTHER" id="PTHR36152:SF5">
    <property type="entry name" value="PROTEIN HCP1"/>
    <property type="match status" value="1"/>
</dbReference>
<name>A0ABT5WV08_9SPHN</name>